<name>A0A9K3IEH3_HELAN</name>
<sequence>MIYQRRKKLGKGYTSARPPVVFSIERNVRTVSETEASDEASPLLSLFDARVWEQFFQDLCETLFLTQLVPFFLHLLVAYVMEHQYPQHEDLVQVMWLSLKTVSAPSFFRTV</sequence>
<reference evidence="1" key="2">
    <citation type="submission" date="2020-06" db="EMBL/GenBank/DDBJ databases">
        <title>Helianthus annuus Genome sequencing and assembly Release 2.</title>
        <authorList>
            <person name="Gouzy J."/>
            <person name="Langlade N."/>
            <person name="Munos S."/>
        </authorList>
    </citation>
    <scope>NUCLEOTIDE SEQUENCE</scope>
    <source>
        <tissue evidence="1">Leaves</tissue>
    </source>
</reference>
<gene>
    <name evidence="1" type="ORF">HanXRQr2_Chr08g0334991</name>
</gene>
<evidence type="ECO:0000313" key="1">
    <source>
        <dbReference type="EMBL" id="KAF5795031.1"/>
    </source>
</evidence>
<evidence type="ECO:0000313" key="2">
    <source>
        <dbReference type="Proteomes" id="UP000215914"/>
    </source>
</evidence>
<proteinExistence type="predicted"/>
<comment type="caution">
    <text evidence="1">The sequence shown here is derived from an EMBL/GenBank/DDBJ whole genome shotgun (WGS) entry which is preliminary data.</text>
</comment>
<accession>A0A9K3IEH3</accession>
<keyword evidence="2" id="KW-1185">Reference proteome</keyword>
<dbReference type="EMBL" id="MNCJ02000323">
    <property type="protein sequence ID" value="KAF5795031.1"/>
    <property type="molecule type" value="Genomic_DNA"/>
</dbReference>
<dbReference type="AlphaFoldDB" id="A0A9K3IEH3"/>
<dbReference type="Proteomes" id="UP000215914">
    <property type="component" value="Unassembled WGS sequence"/>
</dbReference>
<dbReference type="Gramene" id="mRNA:HanXRQr2_Chr08g0334991">
    <property type="protein sequence ID" value="mRNA:HanXRQr2_Chr08g0334991"/>
    <property type="gene ID" value="HanXRQr2_Chr08g0334991"/>
</dbReference>
<reference evidence="1" key="1">
    <citation type="journal article" date="2017" name="Nature">
        <title>The sunflower genome provides insights into oil metabolism, flowering and Asterid evolution.</title>
        <authorList>
            <person name="Badouin H."/>
            <person name="Gouzy J."/>
            <person name="Grassa C.J."/>
            <person name="Murat F."/>
            <person name="Staton S.E."/>
            <person name="Cottret L."/>
            <person name="Lelandais-Briere C."/>
            <person name="Owens G.L."/>
            <person name="Carrere S."/>
            <person name="Mayjonade B."/>
            <person name="Legrand L."/>
            <person name="Gill N."/>
            <person name="Kane N.C."/>
            <person name="Bowers J.E."/>
            <person name="Hubner S."/>
            <person name="Bellec A."/>
            <person name="Berard A."/>
            <person name="Berges H."/>
            <person name="Blanchet N."/>
            <person name="Boniface M.C."/>
            <person name="Brunel D."/>
            <person name="Catrice O."/>
            <person name="Chaidir N."/>
            <person name="Claudel C."/>
            <person name="Donnadieu C."/>
            <person name="Faraut T."/>
            <person name="Fievet G."/>
            <person name="Helmstetter N."/>
            <person name="King M."/>
            <person name="Knapp S.J."/>
            <person name="Lai Z."/>
            <person name="Le Paslier M.C."/>
            <person name="Lippi Y."/>
            <person name="Lorenzon L."/>
            <person name="Mandel J.R."/>
            <person name="Marage G."/>
            <person name="Marchand G."/>
            <person name="Marquand E."/>
            <person name="Bret-Mestries E."/>
            <person name="Morien E."/>
            <person name="Nambeesan S."/>
            <person name="Nguyen T."/>
            <person name="Pegot-Espagnet P."/>
            <person name="Pouilly N."/>
            <person name="Raftis F."/>
            <person name="Sallet E."/>
            <person name="Schiex T."/>
            <person name="Thomas J."/>
            <person name="Vandecasteele C."/>
            <person name="Vares D."/>
            <person name="Vear F."/>
            <person name="Vautrin S."/>
            <person name="Crespi M."/>
            <person name="Mangin B."/>
            <person name="Burke J.M."/>
            <person name="Salse J."/>
            <person name="Munos S."/>
            <person name="Vincourt P."/>
            <person name="Rieseberg L.H."/>
            <person name="Langlade N.B."/>
        </authorList>
    </citation>
    <scope>NUCLEOTIDE SEQUENCE</scope>
    <source>
        <tissue evidence="1">Leaves</tissue>
    </source>
</reference>
<organism evidence="1 2">
    <name type="scientific">Helianthus annuus</name>
    <name type="common">Common sunflower</name>
    <dbReference type="NCBI Taxonomy" id="4232"/>
    <lineage>
        <taxon>Eukaryota</taxon>
        <taxon>Viridiplantae</taxon>
        <taxon>Streptophyta</taxon>
        <taxon>Embryophyta</taxon>
        <taxon>Tracheophyta</taxon>
        <taxon>Spermatophyta</taxon>
        <taxon>Magnoliopsida</taxon>
        <taxon>eudicotyledons</taxon>
        <taxon>Gunneridae</taxon>
        <taxon>Pentapetalae</taxon>
        <taxon>asterids</taxon>
        <taxon>campanulids</taxon>
        <taxon>Asterales</taxon>
        <taxon>Asteraceae</taxon>
        <taxon>Asteroideae</taxon>
        <taxon>Heliantheae alliance</taxon>
        <taxon>Heliantheae</taxon>
        <taxon>Helianthus</taxon>
    </lineage>
</organism>
<protein>
    <submittedName>
        <fullName evidence="1">Uncharacterized protein</fullName>
    </submittedName>
</protein>